<keyword evidence="5" id="KW-0663">Pyridoxal phosphate</keyword>
<dbReference type="InterPro" id="IPR004839">
    <property type="entry name" value="Aminotransferase_I/II_large"/>
</dbReference>
<dbReference type="PROSITE" id="PS00105">
    <property type="entry name" value="AA_TRANSFER_CLASS_1"/>
    <property type="match status" value="1"/>
</dbReference>
<dbReference type="EMBL" id="CP034465">
    <property type="protein sequence ID" value="AZP05318.1"/>
    <property type="molecule type" value="Genomic_DNA"/>
</dbReference>
<dbReference type="GO" id="GO:0030170">
    <property type="term" value="F:pyridoxal phosphate binding"/>
    <property type="evidence" value="ECO:0007669"/>
    <property type="project" value="InterPro"/>
</dbReference>
<evidence type="ECO:0000256" key="5">
    <source>
        <dbReference type="ARBA" id="ARBA00022898"/>
    </source>
</evidence>
<dbReference type="GO" id="GO:0008483">
    <property type="term" value="F:transaminase activity"/>
    <property type="evidence" value="ECO:0007669"/>
    <property type="project" value="UniProtKB-KW"/>
</dbReference>
<dbReference type="InterPro" id="IPR004838">
    <property type="entry name" value="NHTrfase_class1_PyrdxlP-BS"/>
</dbReference>
<name>A0A3S9HD66_9LACT</name>
<dbReference type="Pfam" id="PF00155">
    <property type="entry name" value="Aminotran_1_2"/>
    <property type="match status" value="1"/>
</dbReference>
<dbReference type="PANTHER" id="PTHR46383">
    <property type="entry name" value="ASPARTATE AMINOTRANSFERASE"/>
    <property type="match status" value="1"/>
</dbReference>
<dbReference type="FunFam" id="3.40.640.10:FF:000033">
    <property type="entry name" value="Aspartate aminotransferase"/>
    <property type="match status" value="1"/>
</dbReference>
<dbReference type="InterPro" id="IPR015424">
    <property type="entry name" value="PyrdxlP-dep_Trfase"/>
</dbReference>
<evidence type="ECO:0000256" key="4">
    <source>
        <dbReference type="ARBA" id="ARBA00022679"/>
    </source>
</evidence>
<protein>
    <recommendedName>
        <fullName evidence="6">Aminotransferase</fullName>
        <ecNumber evidence="6">2.6.1.-</ecNumber>
    </recommendedName>
</protein>
<dbReference type="InterPro" id="IPR015421">
    <property type="entry name" value="PyrdxlP-dep_Trfase_major"/>
</dbReference>
<dbReference type="Proteomes" id="UP000273326">
    <property type="component" value="Chromosome"/>
</dbReference>
<feature type="domain" description="Aminotransferase class I/classII large" evidence="7">
    <location>
        <begin position="31"/>
        <end position="387"/>
    </location>
</feature>
<evidence type="ECO:0000313" key="9">
    <source>
        <dbReference type="Proteomes" id="UP000273326"/>
    </source>
</evidence>
<accession>A0A3S9HD66</accession>
<dbReference type="EC" id="2.6.1.-" evidence="6"/>
<dbReference type="OrthoDB" id="9802328at2"/>
<dbReference type="Gene3D" id="3.90.1150.10">
    <property type="entry name" value="Aspartate Aminotransferase, domain 1"/>
    <property type="match status" value="1"/>
</dbReference>
<evidence type="ECO:0000256" key="2">
    <source>
        <dbReference type="ARBA" id="ARBA00007441"/>
    </source>
</evidence>
<dbReference type="Gene3D" id="3.40.640.10">
    <property type="entry name" value="Type I PLP-dependent aspartate aminotransferase-like (Major domain)"/>
    <property type="match status" value="1"/>
</dbReference>
<reference evidence="9" key="1">
    <citation type="submission" date="2018-12" db="EMBL/GenBank/DDBJ databases">
        <title>Complete genome sequencing of Jeotgalibaca sp. H21T32.</title>
        <authorList>
            <person name="Bae J.-W."/>
            <person name="Lee S.-Y."/>
        </authorList>
    </citation>
    <scope>NUCLEOTIDE SEQUENCE [LARGE SCALE GENOMIC DNA]</scope>
    <source>
        <strain evidence="9">H21T32</strain>
    </source>
</reference>
<evidence type="ECO:0000259" key="7">
    <source>
        <dbReference type="Pfam" id="PF00155"/>
    </source>
</evidence>
<dbReference type="CDD" id="cd00609">
    <property type="entry name" value="AAT_like"/>
    <property type="match status" value="1"/>
</dbReference>
<keyword evidence="4 6" id="KW-0808">Transferase</keyword>
<dbReference type="InterPro" id="IPR015422">
    <property type="entry name" value="PyrdxlP-dep_Trfase_small"/>
</dbReference>
<evidence type="ECO:0000256" key="6">
    <source>
        <dbReference type="RuleBase" id="RU000481"/>
    </source>
</evidence>
<dbReference type="PRINTS" id="PR00753">
    <property type="entry name" value="ACCSYNTHASE"/>
</dbReference>
<dbReference type="SUPFAM" id="SSF53383">
    <property type="entry name" value="PLP-dependent transferases"/>
    <property type="match status" value="1"/>
</dbReference>
<proteinExistence type="inferred from homology"/>
<gene>
    <name evidence="8" type="ORF">EJN90_12080</name>
</gene>
<keyword evidence="9" id="KW-1185">Reference proteome</keyword>
<sequence>MFRISKRMSVIEESPTLATSAKVKEMKEKGKDIISLTVGEPDLETPKEVKDAAVAAILDNRANHYTPTAGIMPLRQAIVDYHKKYDKIEYEASQVIVTEGAKNALYTLFQVILDPGDEVLIPSPYWVSYTEQVKLAEGVNVLVTSTPENQFKVTVADLESKRTERTTALVLNSPNNPTGTVYTKKELEAIGNWAVEHGIIIVADEIYYNLCYNGNEAVSMASISDRIKEQTIIINGVSKSYAMTGWRIGYAIGNKQVISKMIELSSHSTSNPAGPSQYAALAAISGDQKFVTELRETFEKRLNYFYPLVEKIPGFKVTKPQGAFYIFANCKEAAEIAGYSSVSEFALALIEEAQVAVVAGEGFGFSDYIRISYTLEEKQLKEAVNRINQFMEKKTKG</sequence>
<comment type="cofactor">
    <cofactor evidence="1 6">
        <name>pyridoxal 5'-phosphate</name>
        <dbReference type="ChEBI" id="CHEBI:597326"/>
    </cofactor>
</comment>
<organism evidence="8 9">
    <name type="scientific">Jeotgalibaca ciconiae</name>
    <dbReference type="NCBI Taxonomy" id="2496265"/>
    <lineage>
        <taxon>Bacteria</taxon>
        <taxon>Bacillati</taxon>
        <taxon>Bacillota</taxon>
        <taxon>Bacilli</taxon>
        <taxon>Lactobacillales</taxon>
        <taxon>Carnobacteriaceae</taxon>
        <taxon>Jeotgalibaca</taxon>
    </lineage>
</organism>
<dbReference type="AlphaFoldDB" id="A0A3S9HD66"/>
<evidence type="ECO:0000256" key="1">
    <source>
        <dbReference type="ARBA" id="ARBA00001933"/>
    </source>
</evidence>
<dbReference type="RefSeq" id="WP_126111592.1">
    <property type="nucleotide sequence ID" value="NZ_CP034465.1"/>
</dbReference>
<keyword evidence="3 6" id="KW-0032">Aminotransferase</keyword>
<dbReference type="InterPro" id="IPR050596">
    <property type="entry name" value="AspAT/PAT-like"/>
</dbReference>
<evidence type="ECO:0000313" key="8">
    <source>
        <dbReference type="EMBL" id="AZP05318.1"/>
    </source>
</evidence>
<evidence type="ECO:0000256" key="3">
    <source>
        <dbReference type="ARBA" id="ARBA00022576"/>
    </source>
</evidence>
<dbReference type="GO" id="GO:0006520">
    <property type="term" value="P:amino acid metabolic process"/>
    <property type="evidence" value="ECO:0007669"/>
    <property type="project" value="InterPro"/>
</dbReference>
<comment type="similarity">
    <text evidence="2 6">Belongs to the class-I pyridoxal-phosphate-dependent aminotransferase family.</text>
</comment>
<dbReference type="KEGG" id="jeh:EJN90_12080"/>
<dbReference type="PANTHER" id="PTHR46383:SF1">
    <property type="entry name" value="ASPARTATE AMINOTRANSFERASE"/>
    <property type="match status" value="1"/>
</dbReference>